<comment type="caution">
    <text evidence="2">The sequence shown here is derived from an EMBL/GenBank/DDBJ whole genome shotgun (WGS) entry which is preliminary data.</text>
</comment>
<evidence type="ECO:0000313" key="3">
    <source>
        <dbReference type="Proteomes" id="UP000324222"/>
    </source>
</evidence>
<evidence type="ECO:0000313" key="2">
    <source>
        <dbReference type="EMBL" id="MPC78699.1"/>
    </source>
</evidence>
<keyword evidence="3" id="KW-1185">Reference proteome</keyword>
<protein>
    <submittedName>
        <fullName evidence="2">Uncharacterized protein</fullName>
    </submittedName>
</protein>
<dbReference type="EMBL" id="VSRR010049114">
    <property type="protein sequence ID" value="MPC78699.1"/>
    <property type="molecule type" value="Genomic_DNA"/>
</dbReference>
<feature type="region of interest" description="Disordered" evidence="1">
    <location>
        <begin position="10"/>
        <end position="38"/>
    </location>
</feature>
<evidence type="ECO:0000256" key="1">
    <source>
        <dbReference type="SAM" id="MobiDB-lite"/>
    </source>
</evidence>
<feature type="compositionally biased region" description="Gly residues" evidence="1">
    <location>
        <begin position="21"/>
        <end position="36"/>
    </location>
</feature>
<proteinExistence type="predicted"/>
<organism evidence="2 3">
    <name type="scientific">Portunus trituberculatus</name>
    <name type="common">Swimming crab</name>
    <name type="synonym">Neptunus trituberculatus</name>
    <dbReference type="NCBI Taxonomy" id="210409"/>
    <lineage>
        <taxon>Eukaryota</taxon>
        <taxon>Metazoa</taxon>
        <taxon>Ecdysozoa</taxon>
        <taxon>Arthropoda</taxon>
        <taxon>Crustacea</taxon>
        <taxon>Multicrustacea</taxon>
        <taxon>Malacostraca</taxon>
        <taxon>Eumalacostraca</taxon>
        <taxon>Eucarida</taxon>
        <taxon>Decapoda</taxon>
        <taxon>Pleocyemata</taxon>
        <taxon>Brachyura</taxon>
        <taxon>Eubrachyura</taxon>
        <taxon>Portunoidea</taxon>
        <taxon>Portunidae</taxon>
        <taxon>Portuninae</taxon>
        <taxon>Portunus</taxon>
    </lineage>
</organism>
<reference evidence="2 3" key="1">
    <citation type="submission" date="2019-05" db="EMBL/GenBank/DDBJ databases">
        <title>Another draft genome of Portunus trituberculatus and its Hox gene families provides insights of decapod evolution.</title>
        <authorList>
            <person name="Jeong J.-H."/>
            <person name="Song I."/>
            <person name="Kim S."/>
            <person name="Choi T."/>
            <person name="Kim D."/>
            <person name="Ryu S."/>
            <person name="Kim W."/>
        </authorList>
    </citation>
    <scope>NUCLEOTIDE SEQUENCE [LARGE SCALE GENOMIC DNA]</scope>
    <source>
        <tissue evidence="2">Muscle</tissue>
    </source>
</reference>
<accession>A0A5B7I9X6</accession>
<dbReference type="Proteomes" id="UP000324222">
    <property type="component" value="Unassembled WGS sequence"/>
</dbReference>
<name>A0A5B7I9X6_PORTR</name>
<gene>
    <name evidence="2" type="ORF">E2C01_073193</name>
</gene>
<dbReference type="AlphaFoldDB" id="A0A5B7I9X6"/>
<sequence length="100" mass="10337">MKTPLCAGVNIGLRHDDDGAGDGGGGDRGGEGGGQGVDVDEKLQRLGRYTTPLLAGIVWCEKVVVMQTNSKGGGRTDAIVMVPLLPGDGDGPQGDRWCMR</sequence>